<dbReference type="InterPro" id="IPR002830">
    <property type="entry name" value="UbiD"/>
</dbReference>
<evidence type="ECO:0000259" key="6">
    <source>
        <dbReference type="Pfam" id="PF01977"/>
    </source>
</evidence>
<dbReference type="PANTHER" id="PTHR30108">
    <property type="entry name" value="3-OCTAPRENYL-4-HYDROXYBENZOATE CARBOXY-LYASE-RELATED"/>
    <property type="match status" value="1"/>
</dbReference>
<feature type="domain" description="3-octaprenyl-4-hydroxybenzoate carboxy-lyase-like C-terminal" evidence="8">
    <location>
        <begin position="598"/>
        <end position="722"/>
    </location>
</feature>
<comment type="subcellular location">
    <subcellularLocation>
        <location evidence="1">Cell membrane</location>
        <topology evidence="1">Multi-pass membrane protein</topology>
    </subcellularLocation>
</comment>
<dbReference type="Pfam" id="PF01977">
    <property type="entry name" value="UbiD"/>
    <property type="match status" value="1"/>
</dbReference>
<dbReference type="InterPro" id="IPR005495">
    <property type="entry name" value="LptG/LptF_permease"/>
</dbReference>
<keyword evidence="4" id="KW-1133">Transmembrane helix</keyword>
<evidence type="ECO:0000256" key="1">
    <source>
        <dbReference type="ARBA" id="ARBA00004651"/>
    </source>
</evidence>
<dbReference type="InterPro" id="IPR049381">
    <property type="entry name" value="UbiD-like_C"/>
</dbReference>
<organism evidence="9 11">
    <name type="scientific">Didymodactylos carnosus</name>
    <dbReference type="NCBI Taxonomy" id="1234261"/>
    <lineage>
        <taxon>Eukaryota</taxon>
        <taxon>Metazoa</taxon>
        <taxon>Spiralia</taxon>
        <taxon>Gnathifera</taxon>
        <taxon>Rotifera</taxon>
        <taxon>Eurotatoria</taxon>
        <taxon>Bdelloidea</taxon>
        <taxon>Philodinida</taxon>
        <taxon>Philodinidae</taxon>
        <taxon>Didymodactylos</taxon>
    </lineage>
</organism>
<dbReference type="InterPro" id="IPR048304">
    <property type="entry name" value="UbiD_Rift_dom"/>
</dbReference>
<evidence type="ECO:0000313" key="9">
    <source>
        <dbReference type="EMBL" id="CAF0761565.1"/>
    </source>
</evidence>
<dbReference type="Pfam" id="PF20695">
    <property type="entry name" value="UbiD_N"/>
    <property type="match status" value="1"/>
</dbReference>
<keyword evidence="3" id="KW-0812">Transmembrane</keyword>
<evidence type="ECO:0000256" key="5">
    <source>
        <dbReference type="ARBA" id="ARBA00023136"/>
    </source>
</evidence>
<dbReference type="SUPFAM" id="SSF50475">
    <property type="entry name" value="FMN-binding split barrel"/>
    <property type="match status" value="1"/>
</dbReference>
<evidence type="ECO:0000259" key="7">
    <source>
        <dbReference type="Pfam" id="PF20695"/>
    </source>
</evidence>
<dbReference type="GO" id="GO:0006744">
    <property type="term" value="P:ubiquinone biosynthetic process"/>
    <property type="evidence" value="ECO:0007669"/>
    <property type="project" value="TreeGrafter"/>
</dbReference>
<evidence type="ECO:0000256" key="2">
    <source>
        <dbReference type="ARBA" id="ARBA00022475"/>
    </source>
</evidence>
<dbReference type="Gene3D" id="2.60.200.30">
    <property type="entry name" value="Probable inorganic polyphosphate/atp-NAD kinase, domain 2"/>
    <property type="match status" value="1"/>
</dbReference>
<dbReference type="OrthoDB" id="10061315at2759"/>
<dbReference type="GO" id="GO:0008694">
    <property type="term" value="F:4-hydroxy-3-polyprenylbenzoate decarboxylase activity"/>
    <property type="evidence" value="ECO:0007669"/>
    <property type="project" value="TreeGrafter"/>
</dbReference>
<name>A0A813Q3Q4_9BILA</name>
<comment type="caution">
    <text evidence="9">The sequence shown here is derived from an EMBL/GenBank/DDBJ whole genome shotgun (WGS) entry which is preliminary data.</text>
</comment>
<dbReference type="GO" id="GO:0019674">
    <property type="term" value="P:NAD+ metabolic process"/>
    <property type="evidence" value="ECO:0007669"/>
    <property type="project" value="InterPro"/>
</dbReference>
<evidence type="ECO:0008006" key="12">
    <source>
        <dbReference type="Google" id="ProtNLM"/>
    </source>
</evidence>
<accession>A0A813Q3Q4</accession>
<dbReference type="GO" id="GO:0005886">
    <property type="term" value="C:plasma membrane"/>
    <property type="evidence" value="ECO:0007669"/>
    <property type="project" value="UniProtKB-SubCell"/>
</dbReference>
<dbReference type="NCBIfam" id="TIGR00148">
    <property type="entry name" value="UbiD family decarboxylase"/>
    <property type="match status" value="1"/>
</dbReference>
<keyword evidence="2" id="KW-1003">Cell membrane</keyword>
<evidence type="ECO:0000259" key="8">
    <source>
        <dbReference type="Pfam" id="PF20696"/>
    </source>
</evidence>
<dbReference type="Pfam" id="PF03739">
    <property type="entry name" value="LptF_LptG"/>
    <property type="match status" value="1"/>
</dbReference>
<dbReference type="InterPro" id="IPR017437">
    <property type="entry name" value="ATP-NAD_kinase_PpnK-typ_C"/>
</dbReference>
<evidence type="ECO:0000256" key="4">
    <source>
        <dbReference type="ARBA" id="ARBA00022989"/>
    </source>
</evidence>
<reference evidence="9" key="1">
    <citation type="submission" date="2021-02" db="EMBL/GenBank/DDBJ databases">
        <authorList>
            <person name="Nowell W R."/>
        </authorList>
    </citation>
    <scope>NUCLEOTIDE SEQUENCE</scope>
</reference>
<dbReference type="Proteomes" id="UP000663829">
    <property type="component" value="Unassembled WGS sequence"/>
</dbReference>
<dbReference type="PANTHER" id="PTHR30108:SF17">
    <property type="entry name" value="FERULIC ACID DECARBOXYLASE 1"/>
    <property type="match status" value="1"/>
</dbReference>
<dbReference type="AlphaFoldDB" id="A0A813Q3Q4"/>
<keyword evidence="11" id="KW-1185">Reference proteome</keyword>
<dbReference type="EMBL" id="CAJNOQ010000129">
    <property type="protein sequence ID" value="CAF0761565.1"/>
    <property type="molecule type" value="Genomic_DNA"/>
</dbReference>
<dbReference type="InterPro" id="IPR016064">
    <property type="entry name" value="NAD/diacylglycerol_kinase_sf"/>
</dbReference>
<dbReference type="Proteomes" id="UP000681722">
    <property type="component" value="Unassembled WGS sequence"/>
</dbReference>
<feature type="domain" description="3-octaprenyl-4-hydroxybenzoate carboxy-lyase-like Rift-related" evidence="6">
    <location>
        <begin position="392"/>
        <end position="592"/>
    </location>
</feature>
<evidence type="ECO:0000313" key="11">
    <source>
        <dbReference type="Proteomes" id="UP000663829"/>
    </source>
</evidence>
<dbReference type="GO" id="GO:0005829">
    <property type="term" value="C:cytosol"/>
    <property type="evidence" value="ECO:0007669"/>
    <property type="project" value="TreeGrafter"/>
</dbReference>
<dbReference type="EMBL" id="CAJOBC010000129">
    <property type="protein sequence ID" value="CAF3542492.1"/>
    <property type="molecule type" value="Genomic_DNA"/>
</dbReference>
<dbReference type="SUPFAM" id="SSF143968">
    <property type="entry name" value="UbiD C-terminal domain-like"/>
    <property type="match status" value="1"/>
</dbReference>
<evidence type="ECO:0000313" key="10">
    <source>
        <dbReference type="EMBL" id="CAF3542492.1"/>
    </source>
</evidence>
<dbReference type="Pfam" id="PF20143">
    <property type="entry name" value="NAD_kinase_C"/>
    <property type="match status" value="1"/>
</dbReference>
<dbReference type="SUPFAM" id="SSF111331">
    <property type="entry name" value="NAD kinase/diacylglycerol kinase-like"/>
    <property type="match status" value="1"/>
</dbReference>
<feature type="domain" description="3-octaprenyl-4-hydroxybenzoate carboxy-lyase-like N-terminal" evidence="7">
    <location>
        <begin position="275"/>
        <end position="359"/>
    </location>
</feature>
<dbReference type="Pfam" id="PF20696">
    <property type="entry name" value="UbiD_C"/>
    <property type="match status" value="1"/>
</dbReference>
<dbReference type="InterPro" id="IPR049383">
    <property type="entry name" value="UbiD-like_N"/>
</dbReference>
<gene>
    <name evidence="9" type="ORF">GPM918_LOCUS1415</name>
    <name evidence="10" type="ORF">SRO942_LOCUS1415</name>
</gene>
<dbReference type="Gene3D" id="3.40.1670.10">
    <property type="entry name" value="UbiD C-terminal domain-like"/>
    <property type="match status" value="1"/>
</dbReference>
<dbReference type="Gene3D" id="1.20.5.570">
    <property type="entry name" value="Single helix bin"/>
    <property type="match status" value="1"/>
</dbReference>
<dbReference type="FunFam" id="3.40.1670.10:FF:000001">
    <property type="entry name" value="3-octaprenyl-4-hydroxybenzoate carboxy-lyase"/>
    <property type="match status" value="1"/>
</dbReference>
<proteinExistence type="predicted"/>
<keyword evidence="5" id="KW-0472">Membrane</keyword>
<evidence type="ECO:0000256" key="3">
    <source>
        <dbReference type="ARBA" id="ARBA00022692"/>
    </source>
</evidence>
<protein>
    <recommendedName>
        <fullName evidence="12">3-octaprenyl-4-hydroxybenzoate carboxy-lyase</fullName>
    </recommendedName>
</protein>
<sequence length="757" mass="85744">MVATPAGSSAYNLSAGGPILPLESNVLCLTPICPFRPRRWHGALLPFSTTIKFEILESGKRPVNVAADFQEFSDIKSVLIKSLKADLRSMKHNYTTNMLEEKVFTTITKDITVYFNSKLADGTMKGLIIFDNRKADNQAILFAQSGNLKTSNSTSVFQLHTGNRQIHDHNGNLTNLTFTSLVVELSNENQDSLMRNNSKREINEYYIRELLNPPADLPQHQRTKLIAEGHQRLIWPMYNFVLVFLTLSVFLRQPYNKKSHLKQNYMTVQDLPQFLKLLEKNGHLKRISYPVSTNLEITEISRRALLKNGPALLFENVIKNDGTNSTIPVLTNLYASTQRIALGLNLANKEDLRKFGELLAFLKTPELPSSFKEIFSMLPLAKRIFAMSPKIVAKAPCQEVVMHNPDINILPIQTCWPLDVSPLITWGIVITKGPTKEKIDKYNLRVYRLQVVGPNKLIMRWLKMRGGAQHHQRWQAAKNEAFPAAIVIGASPSITMAAVMPLPDNISEYNFAGLLRGKSIELVNCVSINMSVPAHSEIVLEGYVSLDEYLPEGPFGDHTGYYNDIETFPVFNIKTITMKKQPIYLSTYTGKPPDEPSILGEALNEIFIPILQQQFPEIVDFWLPPEGCSYRVAVVSIRKAYPGHAKRIMMGIWSFLRQFMYTKFIIVVDEDIKIRDWQEVIWAISTRSDPARDSIIIENSPIDYLDFASPLSGLGSKIGIDATNKISPETNRNWGKTIEMTDEIIKKIDTIWEFLKI</sequence>
<dbReference type="GO" id="GO:0003951">
    <property type="term" value="F:NAD+ kinase activity"/>
    <property type="evidence" value="ECO:0007669"/>
    <property type="project" value="InterPro"/>
</dbReference>